<evidence type="ECO:0000313" key="3">
    <source>
        <dbReference type="Proteomes" id="UP001057877"/>
    </source>
</evidence>
<evidence type="ECO:0000256" key="1">
    <source>
        <dbReference type="SAM" id="SignalP"/>
    </source>
</evidence>
<accession>A0ABY5S5N7</accession>
<name>A0ABY5S5N7_9BACL</name>
<organism evidence="2 3">
    <name type="scientific">Paenibacillus spongiae</name>
    <dbReference type="NCBI Taxonomy" id="2909671"/>
    <lineage>
        <taxon>Bacteria</taxon>
        <taxon>Bacillati</taxon>
        <taxon>Bacillota</taxon>
        <taxon>Bacilli</taxon>
        <taxon>Bacillales</taxon>
        <taxon>Paenibacillaceae</taxon>
        <taxon>Paenibacillus</taxon>
    </lineage>
</organism>
<evidence type="ECO:0000313" key="2">
    <source>
        <dbReference type="EMBL" id="UVI28182.1"/>
    </source>
</evidence>
<feature type="chain" id="PRO_5046368545" evidence="1">
    <location>
        <begin position="26"/>
        <end position="160"/>
    </location>
</feature>
<gene>
    <name evidence="2" type="ORF">L1F29_22355</name>
</gene>
<keyword evidence="3" id="KW-1185">Reference proteome</keyword>
<feature type="signal peptide" evidence="1">
    <location>
        <begin position="1"/>
        <end position="25"/>
    </location>
</feature>
<proteinExistence type="predicted"/>
<dbReference type="Proteomes" id="UP001057877">
    <property type="component" value="Chromosome"/>
</dbReference>
<dbReference type="EMBL" id="CP091430">
    <property type="protein sequence ID" value="UVI28182.1"/>
    <property type="molecule type" value="Genomic_DNA"/>
</dbReference>
<sequence length="160" mass="17866">MNQKITCFFLMILCLSVSSVNNVEAQSRKIPDPYIKKTEQWSVQIDDPIFNKQGMAKPKPGIANMYSVVIKNTGETLHNVIIEGYRNDPESPTKFGLFSTAIGKVASGVEAFSHSNLPVSIRANNIEIVISWQDNPKAIKGQTIEGRKYKQTFTFAVNQN</sequence>
<reference evidence="2" key="1">
    <citation type="submission" date="2022-01" db="EMBL/GenBank/DDBJ databases">
        <title>Paenibacillus spongiae sp. nov., isolated from marine sponge.</title>
        <authorList>
            <person name="Li Z."/>
            <person name="Zhang M."/>
        </authorList>
    </citation>
    <scope>NUCLEOTIDE SEQUENCE</scope>
    <source>
        <strain evidence="2">PHS-Z3</strain>
    </source>
</reference>
<keyword evidence="1" id="KW-0732">Signal</keyword>
<protein>
    <submittedName>
        <fullName evidence="2">Uncharacterized protein</fullName>
    </submittedName>
</protein>
<dbReference type="RefSeq" id="WP_258384269.1">
    <property type="nucleotide sequence ID" value="NZ_CP091430.1"/>
</dbReference>